<reference evidence="3" key="1">
    <citation type="submission" date="2017-02" db="UniProtKB">
        <authorList>
            <consortium name="WormBaseParasite"/>
        </authorList>
    </citation>
    <scope>IDENTIFICATION</scope>
</reference>
<gene>
    <name evidence="1" type="ORF">HPLM_LOCUS7415</name>
</gene>
<dbReference type="AlphaFoldDB" id="A0A0N4WAK4"/>
<dbReference type="Proteomes" id="UP000268014">
    <property type="component" value="Unassembled WGS sequence"/>
</dbReference>
<evidence type="ECO:0000313" key="2">
    <source>
        <dbReference type="Proteomes" id="UP000268014"/>
    </source>
</evidence>
<organism evidence="3">
    <name type="scientific">Haemonchus placei</name>
    <name type="common">Barber's pole worm</name>
    <dbReference type="NCBI Taxonomy" id="6290"/>
    <lineage>
        <taxon>Eukaryota</taxon>
        <taxon>Metazoa</taxon>
        <taxon>Ecdysozoa</taxon>
        <taxon>Nematoda</taxon>
        <taxon>Chromadorea</taxon>
        <taxon>Rhabditida</taxon>
        <taxon>Rhabditina</taxon>
        <taxon>Rhabditomorpha</taxon>
        <taxon>Strongyloidea</taxon>
        <taxon>Trichostrongylidae</taxon>
        <taxon>Haemonchus</taxon>
    </lineage>
</organism>
<accession>A0A0N4WAK4</accession>
<reference evidence="1 2" key="2">
    <citation type="submission" date="2018-11" db="EMBL/GenBank/DDBJ databases">
        <authorList>
            <consortium name="Pathogen Informatics"/>
        </authorList>
    </citation>
    <scope>NUCLEOTIDE SEQUENCE [LARGE SCALE GENOMIC DNA]</scope>
    <source>
        <strain evidence="1 2">MHpl1</strain>
    </source>
</reference>
<sequence length="75" mass="8139">MRVDVDDRLGECRAVEKSMATMATEEREEGSPAGWMAGWLCVCVCVCGLADRKACEESVYVFGSVRGARGDLICC</sequence>
<evidence type="ECO:0000313" key="1">
    <source>
        <dbReference type="EMBL" id="VDO31833.1"/>
    </source>
</evidence>
<name>A0A0N4WAK4_HAEPC</name>
<proteinExistence type="predicted"/>
<keyword evidence="2" id="KW-1185">Reference proteome</keyword>
<dbReference type="WBParaSite" id="HPLM_0000742301-mRNA-1">
    <property type="protein sequence ID" value="HPLM_0000742301-mRNA-1"/>
    <property type="gene ID" value="HPLM_0000742301"/>
</dbReference>
<evidence type="ECO:0000313" key="3">
    <source>
        <dbReference type="WBParaSite" id="HPLM_0000742301-mRNA-1"/>
    </source>
</evidence>
<dbReference type="EMBL" id="UZAF01016656">
    <property type="protein sequence ID" value="VDO31833.1"/>
    <property type="molecule type" value="Genomic_DNA"/>
</dbReference>
<protein>
    <submittedName>
        <fullName evidence="3">Secreted protein</fullName>
    </submittedName>
</protein>